<evidence type="ECO:0000256" key="1">
    <source>
        <dbReference type="ARBA" id="ARBA00023015"/>
    </source>
</evidence>
<evidence type="ECO:0000259" key="4">
    <source>
        <dbReference type="PROSITE" id="PS01124"/>
    </source>
</evidence>
<dbReference type="Pfam" id="PF12833">
    <property type="entry name" value="HTH_18"/>
    <property type="match status" value="1"/>
</dbReference>
<dbReference type="InterPro" id="IPR037923">
    <property type="entry name" value="HTH-like"/>
</dbReference>
<name>A0A929MQK7_ABIDE</name>
<dbReference type="PRINTS" id="PR00032">
    <property type="entry name" value="HTHARAC"/>
</dbReference>
<dbReference type="Proteomes" id="UP000757900">
    <property type="component" value="Unassembled WGS sequence"/>
</dbReference>
<dbReference type="InterPro" id="IPR018060">
    <property type="entry name" value="HTH_AraC"/>
</dbReference>
<evidence type="ECO:0000313" key="6">
    <source>
        <dbReference type="Proteomes" id="UP000757900"/>
    </source>
</evidence>
<dbReference type="AlphaFoldDB" id="A0A929MQK7"/>
<protein>
    <submittedName>
        <fullName evidence="5">Helix-turn-helix transcriptional regulator</fullName>
    </submittedName>
</protein>
<dbReference type="SUPFAM" id="SSF46689">
    <property type="entry name" value="Homeodomain-like"/>
    <property type="match status" value="2"/>
</dbReference>
<keyword evidence="3" id="KW-0804">Transcription</keyword>
<dbReference type="SMART" id="SM00342">
    <property type="entry name" value="HTH_ARAC"/>
    <property type="match status" value="1"/>
</dbReference>
<reference evidence="5" key="1">
    <citation type="submission" date="2020-04" db="EMBL/GenBank/DDBJ databases">
        <title>Deep metagenomics examines the oral microbiome during advanced dental caries in children, revealing novel taxa and co-occurrences with host molecules.</title>
        <authorList>
            <person name="Baker J.L."/>
            <person name="Morton J.T."/>
            <person name="Dinis M."/>
            <person name="Alvarez R."/>
            <person name="Tran N.C."/>
            <person name="Knight R."/>
            <person name="Edlund A."/>
        </authorList>
    </citation>
    <scope>NUCLEOTIDE SEQUENCE</scope>
    <source>
        <strain evidence="5">JCVI_23_bin.16</strain>
    </source>
</reference>
<dbReference type="PANTHER" id="PTHR43280:SF2">
    <property type="entry name" value="HTH-TYPE TRANSCRIPTIONAL REGULATOR EXSA"/>
    <property type="match status" value="1"/>
</dbReference>
<dbReference type="PROSITE" id="PS00041">
    <property type="entry name" value="HTH_ARAC_FAMILY_1"/>
    <property type="match status" value="1"/>
</dbReference>
<evidence type="ECO:0000313" key="5">
    <source>
        <dbReference type="EMBL" id="MBF0935462.1"/>
    </source>
</evidence>
<dbReference type="EMBL" id="JABZFV010000241">
    <property type="protein sequence ID" value="MBF0935462.1"/>
    <property type="molecule type" value="Genomic_DNA"/>
</dbReference>
<keyword evidence="2" id="KW-0238">DNA-binding</keyword>
<dbReference type="SUPFAM" id="SSF51215">
    <property type="entry name" value="Regulatory protein AraC"/>
    <property type="match status" value="1"/>
</dbReference>
<dbReference type="GO" id="GO:0003700">
    <property type="term" value="F:DNA-binding transcription factor activity"/>
    <property type="evidence" value="ECO:0007669"/>
    <property type="project" value="InterPro"/>
</dbReference>
<keyword evidence="1" id="KW-0805">Transcription regulation</keyword>
<dbReference type="PANTHER" id="PTHR43280">
    <property type="entry name" value="ARAC-FAMILY TRANSCRIPTIONAL REGULATOR"/>
    <property type="match status" value="1"/>
</dbReference>
<dbReference type="InterPro" id="IPR018062">
    <property type="entry name" value="HTH_AraC-typ_CS"/>
</dbReference>
<dbReference type="PROSITE" id="PS01124">
    <property type="entry name" value="HTH_ARAC_FAMILY_2"/>
    <property type="match status" value="1"/>
</dbReference>
<dbReference type="Gene3D" id="1.10.10.60">
    <property type="entry name" value="Homeodomain-like"/>
    <property type="match status" value="2"/>
</dbReference>
<sequence length="387" mass="45089">MYIKTSAFAHADYFDSLTNFDMDSQKHHKKSLTINRQKSDSFLKFPDTVTITAKSGIALIIMTHNPYLVDTYQEFVLQGSIELHANICFNILSITDECSIILEPRFNHQPELVPAKQALKVRDFVEEIKIEKVYGFFYQVKTAPYRFSNDQHDYFEMTIVDQGELVHEVDGVKHIAKRHDCMLYYPKQRHSQMVKREGVSTYLSIMFQASGISPELKNKIVHLSNHYTLVIEKMVELSNHPGAPFYADEMITLFKSVIIQMLKSDQAFYDEPSTSMRENYENELFQSIVDYLHHHVEAENQVNDLVNHFNLSRSTLQLLFKKYANMTPKNYINQLRLKRSKLLIKESKLTLSEIAETLGYGSLQYFSRVFTQEYGMSPSHYAKQLLK</sequence>
<dbReference type="GO" id="GO:0043565">
    <property type="term" value="F:sequence-specific DNA binding"/>
    <property type="evidence" value="ECO:0007669"/>
    <property type="project" value="InterPro"/>
</dbReference>
<feature type="domain" description="HTH araC/xylS-type" evidence="4">
    <location>
        <begin position="286"/>
        <end position="384"/>
    </location>
</feature>
<accession>A0A929MQK7</accession>
<comment type="caution">
    <text evidence="5">The sequence shown here is derived from an EMBL/GenBank/DDBJ whole genome shotgun (WGS) entry which is preliminary data.</text>
</comment>
<proteinExistence type="predicted"/>
<organism evidence="5 6">
    <name type="scientific">Abiotrophia defectiva</name>
    <name type="common">Streptococcus defectivus</name>
    <dbReference type="NCBI Taxonomy" id="46125"/>
    <lineage>
        <taxon>Bacteria</taxon>
        <taxon>Bacillati</taxon>
        <taxon>Bacillota</taxon>
        <taxon>Bacilli</taxon>
        <taxon>Lactobacillales</taxon>
        <taxon>Aerococcaceae</taxon>
        <taxon>Abiotrophia</taxon>
    </lineage>
</organism>
<dbReference type="InterPro" id="IPR009057">
    <property type="entry name" value="Homeodomain-like_sf"/>
</dbReference>
<evidence type="ECO:0000256" key="3">
    <source>
        <dbReference type="ARBA" id="ARBA00023163"/>
    </source>
</evidence>
<evidence type="ECO:0000256" key="2">
    <source>
        <dbReference type="ARBA" id="ARBA00023125"/>
    </source>
</evidence>
<dbReference type="InterPro" id="IPR020449">
    <property type="entry name" value="Tscrpt_reg_AraC-type_HTH"/>
</dbReference>
<gene>
    <name evidence="5" type="ORF">HXK00_07480</name>
</gene>